<gene>
    <name evidence="6" type="ORF">CJ030_MR1G017977</name>
</gene>
<dbReference type="CDD" id="cd15795">
    <property type="entry name" value="PMEI-Pla_a_1_like"/>
    <property type="match status" value="1"/>
</dbReference>
<evidence type="ECO:0000256" key="3">
    <source>
        <dbReference type="ARBA" id="ARBA00038471"/>
    </source>
</evidence>
<feature type="chain" id="PRO_5025403052" evidence="4">
    <location>
        <begin position="27"/>
        <end position="189"/>
    </location>
</feature>
<dbReference type="Proteomes" id="UP000516437">
    <property type="component" value="Chromosome 1"/>
</dbReference>
<evidence type="ECO:0000256" key="1">
    <source>
        <dbReference type="ARBA" id="ARBA00022729"/>
    </source>
</evidence>
<dbReference type="FunFam" id="1.20.140.40:FF:000002">
    <property type="entry name" value="Putative invertase inhibitor"/>
    <property type="match status" value="1"/>
</dbReference>
<dbReference type="Pfam" id="PF04043">
    <property type="entry name" value="PMEI"/>
    <property type="match status" value="1"/>
</dbReference>
<evidence type="ECO:0000256" key="4">
    <source>
        <dbReference type="SAM" id="SignalP"/>
    </source>
</evidence>
<organism evidence="6 7">
    <name type="scientific">Morella rubra</name>
    <name type="common">Chinese bayberry</name>
    <dbReference type="NCBI Taxonomy" id="262757"/>
    <lineage>
        <taxon>Eukaryota</taxon>
        <taxon>Viridiplantae</taxon>
        <taxon>Streptophyta</taxon>
        <taxon>Embryophyta</taxon>
        <taxon>Tracheophyta</taxon>
        <taxon>Spermatophyta</taxon>
        <taxon>Magnoliopsida</taxon>
        <taxon>eudicotyledons</taxon>
        <taxon>Gunneridae</taxon>
        <taxon>Pentapetalae</taxon>
        <taxon>rosids</taxon>
        <taxon>fabids</taxon>
        <taxon>Fagales</taxon>
        <taxon>Myricaceae</taxon>
        <taxon>Morella</taxon>
    </lineage>
</organism>
<feature type="signal peptide" evidence="4">
    <location>
        <begin position="1"/>
        <end position="26"/>
    </location>
</feature>
<keyword evidence="2" id="KW-1015">Disulfide bond</keyword>
<comment type="caution">
    <text evidence="6">The sequence shown here is derived from an EMBL/GenBank/DDBJ whole genome shotgun (WGS) entry which is preliminary data.</text>
</comment>
<sequence length="189" mass="21080">MRRPFSSFSLPIFLLLSSTFHVAIQAKNLIPETCRTCAERDPNLSYNFCVTSLQAAAESHCAADLRELGKISIKLLKHNVTSTRQHIKKLLQKKKLDPFVKACLNDCFELYSDAIPDVTKALKEYKTKHYEDANIDVSSISTASTTCEDGFNEKNGVVSPLTKRNTYTFQLSAIALSIINMQSRLASGN</sequence>
<keyword evidence="1 4" id="KW-0732">Signal</keyword>
<dbReference type="InterPro" id="IPR006501">
    <property type="entry name" value="Pectinesterase_inhib_dom"/>
</dbReference>
<comment type="similarity">
    <text evidence="3">Belongs to the PMEI family.</text>
</comment>
<dbReference type="InterPro" id="IPR035513">
    <property type="entry name" value="Invertase/methylesterase_inhib"/>
</dbReference>
<accession>A0A6A1WQQ5</accession>
<proteinExistence type="inferred from homology"/>
<name>A0A6A1WQQ5_9ROSI</name>
<evidence type="ECO:0000259" key="5">
    <source>
        <dbReference type="SMART" id="SM00856"/>
    </source>
</evidence>
<feature type="domain" description="Pectinesterase inhibitor" evidence="5">
    <location>
        <begin position="25"/>
        <end position="178"/>
    </location>
</feature>
<dbReference type="SUPFAM" id="SSF101148">
    <property type="entry name" value="Plant invertase/pectin methylesterase inhibitor"/>
    <property type="match status" value="1"/>
</dbReference>
<dbReference type="GO" id="GO:0005576">
    <property type="term" value="C:extracellular region"/>
    <property type="evidence" value="ECO:0007669"/>
    <property type="project" value="UniProtKB-ARBA"/>
</dbReference>
<keyword evidence="7" id="KW-1185">Reference proteome</keyword>
<dbReference type="OrthoDB" id="1915198at2759"/>
<dbReference type="NCBIfam" id="TIGR01614">
    <property type="entry name" value="PME_inhib"/>
    <property type="match status" value="1"/>
</dbReference>
<reference evidence="6 7" key="1">
    <citation type="journal article" date="2019" name="Plant Biotechnol. J.">
        <title>The red bayberry genome and genetic basis of sex determination.</title>
        <authorList>
            <person name="Jia H.M."/>
            <person name="Jia H.J."/>
            <person name="Cai Q.L."/>
            <person name="Wang Y."/>
            <person name="Zhao H.B."/>
            <person name="Yang W.F."/>
            <person name="Wang G.Y."/>
            <person name="Li Y.H."/>
            <person name="Zhan D.L."/>
            <person name="Shen Y.T."/>
            <person name="Niu Q.F."/>
            <person name="Chang L."/>
            <person name="Qiu J."/>
            <person name="Zhao L."/>
            <person name="Xie H.B."/>
            <person name="Fu W.Y."/>
            <person name="Jin J."/>
            <person name="Li X.W."/>
            <person name="Jiao Y."/>
            <person name="Zhou C.C."/>
            <person name="Tu T."/>
            <person name="Chai C.Y."/>
            <person name="Gao J.L."/>
            <person name="Fan L.J."/>
            <person name="van de Weg E."/>
            <person name="Wang J.Y."/>
            <person name="Gao Z.S."/>
        </authorList>
    </citation>
    <scope>NUCLEOTIDE SEQUENCE [LARGE SCALE GENOMIC DNA]</scope>
    <source>
        <tissue evidence="6">Leaves</tissue>
    </source>
</reference>
<dbReference type="EMBL" id="RXIC02000019">
    <property type="protein sequence ID" value="KAB1225100.1"/>
    <property type="molecule type" value="Genomic_DNA"/>
</dbReference>
<protein>
    <submittedName>
        <fullName evidence="6">Putative invertase inhibitor</fullName>
    </submittedName>
</protein>
<dbReference type="InterPro" id="IPR034088">
    <property type="entry name" value="Pla_a_1-like"/>
</dbReference>
<dbReference type="PANTHER" id="PTHR35357:SF17">
    <property type="entry name" value="PECTINESTERASE INHIBITOR 12"/>
    <property type="match status" value="1"/>
</dbReference>
<dbReference type="GO" id="GO:0004857">
    <property type="term" value="F:enzyme inhibitor activity"/>
    <property type="evidence" value="ECO:0007669"/>
    <property type="project" value="InterPro"/>
</dbReference>
<evidence type="ECO:0000256" key="2">
    <source>
        <dbReference type="ARBA" id="ARBA00023157"/>
    </source>
</evidence>
<evidence type="ECO:0000313" key="6">
    <source>
        <dbReference type="EMBL" id="KAB1225100.1"/>
    </source>
</evidence>
<dbReference type="Gene3D" id="1.20.140.40">
    <property type="entry name" value="Invertase/pectin methylesterase inhibitor family protein"/>
    <property type="match status" value="1"/>
</dbReference>
<evidence type="ECO:0000313" key="7">
    <source>
        <dbReference type="Proteomes" id="UP000516437"/>
    </source>
</evidence>
<dbReference type="AlphaFoldDB" id="A0A6A1WQQ5"/>
<dbReference type="PANTHER" id="PTHR35357">
    <property type="entry name" value="OS02G0537100 PROTEIN"/>
    <property type="match status" value="1"/>
</dbReference>
<dbReference type="SMART" id="SM00856">
    <property type="entry name" value="PMEI"/>
    <property type="match status" value="1"/>
</dbReference>